<dbReference type="Pfam" id="PF00743">
    <property type="entry name" value="FMO-like"/>
    <property type="match status" value="1"/>
</dbReference>
<dbReference type="InterPro" id="IPR036291">
    <property type="entry name" value="NAD(P)-bd_dom_sf"/>
</dbReference>
<keyword evidence="3" id="KW-0274">FAD</keyword>
<name>A0ABU6JDB7_9BURK</name>
<evidence type="ECO:0000313" key="7">
    <source>
        <dbReference type="Proteomes" id="UP001352263"/>
    </source>
</evidence>
<evidence type="ECO:0000313" key="6">
    <source>
        <dbReference type="EMBL" id="MEC4721257.1"/>
    </source>
</evidence>
<dbReference type="RefSeq" id="WP_326507964.1">
    <property type="nucleotide sequence ID" value="NZ_JAWIIV010000017.1"/>
</dbReference>
<evidence type="ECO:0000256" key="2">
    <source>
        <dbReference type="ARBA" id="ARBA00022630"/>
    </source>
</evidence>
<evidence type="ECO:0000256" key="5">
    <source>
        <dbReference type="ARBA" id="ARBA00023002"/>
    </source>
</evidence>
<dbReference type="PRINTS" id="PR00370">
    <property type="entry name" value="FMOXYGENASE"/>
</dbReference>
<protein>
    <submittedName>
        <fullName evidence="6">NAD(P)-binding domain-containing protein</fullName>
    </submittedName>
</protein>
<dbReference type="InterPro" id="IPR020946">
    <property type="entry name" value="Flavin_mOase-like"/>
</dbReference>
<reference evidence="6 7" key="1">
    <citation type="submission" date="2023-10" db="EMBL/GenBank/DDBJ databases">
        <title>Noviherbaspirillum sp. CPCC 100848 genome assembly.</title>
        <authorList>
            <person name="Li X.Y."/>
            <person name="Fang X.M."/>
        </authorList>
    </citation>
    <scope>NUCLEOTIDE SEQUENCE [LARGE SCALE GENOMIC DNA]</scope>
    <source>
        <strain evidence="6 7">CPCC 100848</strain>
    </source>
</reference>
<keyword evidence="4" id="KW-0521">NADP</keyword>
<dbReference type="SUPFAM" id="SSF51905">
    <property type="entry name" value="FAD/NAD(P)-binding domain"/>
    <property type="match status" value="1"/>
</dbReference>
<evidence type="ECO:0000256" key="4">
    <source>
        <dbReference type="ARBA" id="ARBA00022857"/>
    </source>
</evidence>
<keyword evidence="7" id="KW-1185">Reference proteome</keyword>
<keyword evidence="5" id="KW-0560">Oxidoreductase</keyword>
<comment type="caution">
    <text evidence="6">The sequence shown here is derived from an EMBL/GenBank/DDBJ whole genome shotgun (WGS) entry which is preliminary data.</text>
</comment>
<dbReference type="EMBL" id="JAWIIV010000017">
    <property type="protein sequence ID" value="MEC4721257.1"/>
    <property type="molecule type" value="Genomic_DNA"/>
</dbReference>
<proteinExistence type="inferred from homology"/>
<comment type="similarity">
    <text evidence="1">Belongs to the FMO family.</text>
</comment>
<organism evidence="6 7">
    <name type="scientific">Noviherbaspirillum album</name>
    <dbReference type="NCBI Taxonomy" id="3080276"/>
    <lineage>
        <taxon>Bacteria</taxon>
        <taxon>Pseudomonadati</taxon>
        <taxon>Pseudomonadota</taxon>
        <taxon>Betaproteobacteria</taxon>
        <taxon>Burkholderiales</taxon>
        <taxon>Oxalobacteraceae</taxon>
        <taxon>Noviherbaspirillum</taxon>
    </lineage>
</organism>
<sequence>MENHGKDWKNVQRPTAMPVCIIGAGSSGVAAAKALKEKGLPFDCYEIGSNIGGMWRYQNDNGLSSAYRSLHIDTSRKNLGYSDFPIPDHYPDFLSHFEVLEYLERYAEHAGVRQHIRFKTRVERVAPEDGAWRVTLDDGSSKPYRAVIVANGHLWDPRTVEFDGNFRGEQLHSHHYKTPEPFRDKHVLVIGIGNSAVDIAVDVCKGARSTLVSTRRSAWIMPKYFMGYPIDQVSGFIARKFRLSTRLTRSIVQRLAYLVTGDQARFGIPRPRHEIWREHATLSQEFIPYCGHGWIRVKPNVSKLQGDRVLFEDGSCEPVDVIIQATGYKTSFPFLDRSLFEVNDGKVELYRRMLPPALPGLCLLGLVQPVGPTIPLVEVQARWLASVLACETKLPPAPVMAKEIESHGEAVARQFVGSARYTLEVDARSYSRKLNKDMQTGTAGI</sequence>
<dbReference type="Proteomes" id="UP001352263">
    <property type="component" value="Unassembled WGS sequence"/>
</dbReference>
<evidence type="ECO:0000256" key="1">
    <source>
        <dbReference type="ARBA" id="ARBA00009183"/>
    </source>
</evidence>
<dbReference type="InterPro" id="IPR050346">
    <property type="entry name" value="FMO-like"/>
</dbReference>
<dbReference type="SUPFAM" id="SSF51735">
    <property type="entry name" value="NAD(P)-binding Rossmann-fold domains"/>
    <property type="match status" value="1"/>
</dbReference>
<gene>
    <name evidence="6" type="ORF">RY831_19000</name>
</gene>
<dbReference type="Gene3D" id="3.50.50.60">
    <property type="entry name" value="FAD/NAD(P)-binding domain"/>
    <property type="match status" value="1"/>
</dbReference>
<dbReference type="InterPro" id="IPR000960">
    <property type="entry name" value="Flavin_mOase"/>
</dbReference>
<accession>A0ABU6JDB7</accession>
<evidence type="ECO:0000256" key="3">
    <source>
        <dbReference type="ARBA" id="ARBA00022827"/>
    </source>
</evidence>
<dbReference type="InterPro" id="IPR036188">
    <property type="entry name" value="FAD/NAD-bd_sf"/>
</dbReference>
<dbReference type="PIRSF" id="PIRSF000332">
    <property type="entry name" value="FMO"/>
    <property type="match status" value="1"/>
</dbReference>
<dbReference type="PANTHER" id="PTHR23023">
    <property type="entry name" value="DIMETHYLANILINE MONOOXYGENASE"/>
    <property type="match status" value="1"/>
</dbReference>
<keyword evidence="2" id="KW-0285">Flavoprotein</keyword>